<evidence type="ECO:0000313" key="1">
    <source>
        <dbReference type="EMBL" id="MPM84929.1"/>
    </source>
</evidence>
<protein>
    <submittedName>
        <fullName evidence="1">Uncharacterized protein</fullName>
    </submittedName>
</protein>
<dbReference type="EMBL" id="VSSQ01033363">
    <property type="protein sequence ID" value="MPM84929.1"/>
    <property type="molecule type" value="Genomic_DNA"/>
</dbReference>
<comment type="caution">
    <text evidence="1">The sequence shown here is derived from an EMBL/GenBank/DDBJ whole genome shotgun (WGS) entry which is preliminary data.</text>
</comment>
<reference evidence="1" key="1">
    <citation type="submission" date="2019-08" db="EMBL/GenBank/DDBJ databases">
        <authorList>
            <person name="Kucharzyk K."/>
            <person name="Murdoch R.W."/>
            <person name="Higgins S."/>
            <person name="Loffler F."/>
        </authorList>
    </citation>
    <scope>NUCLEOTIDE SEQUENCE</scope>
</reference>
<proteinExistence type="predicted"/>
<name>A0A645D6T5_9ZZZZ</name>
<gene>
    <name evidence="1" type="ORF">SDC9_132005</name>
</gene>
<accession>A0A645D6T5</accession>
<dbReference type="AlphaFoldDB" id="A0A645D6T5"/>
<organism evidence="1">
    <name type="scientific">bioreactor metagenome</name>
    <dbReference type="NCBI Taxonomy" id="1076179"/>
    <lineage>
        <taxon>unclassified sequences</taxon>
        <taxon>metagenomes</taxon>
        <taxon>ecological metagenomes</taxon>
    </lineage>
</organism>
<sequence>MVAVNHHVVTISTQLIRQVIGKRVDIIEQQNVSH</sequence>